<dbReference type="GO" id="GO:0005634">
    <property type="term" value="C:nucleus"/>
    <property type="evidence" value="ECO:0007669"/>
    <property type="project" value="UniProtKB-SubCell"/>
</dbReference>
<dbReference type="Ensembl" id="ENSCCRT00010050802.1">
    <property type="protein sequence ID" value="ENSCCRP00010046365.1"/>
    <property type="gene ID" value="ENSCCRG00010019633.1"/>
</dbReference>
<feature type="region of interest" description="Disordered" evidence="5">
    <location>
        <begin position="82"/>
        <end position="120"/>
    </location>
</feature>
<accession>A0A8C1QK41</accession>
<sequence>MDVRFYPAPPSSVGSCTLPTDTSLSSLDYYHCNKSRYGVGDRGVRLYGAFPVRPNPEEKRLPSSGFDGDNMYMSENNQEFLSPSQQNYSGQGGGSGNGGGGGDEDYEIPPITPPNHPEPPLLHLMDPESSYLCHSIPHNGLINPYSYPELPALMMSNMLAQDGHLLSSQMPSITGEKRPSSDMMKPKPKPQKKKKKKDPNEPQKPVSAYALFFRDTQAAIKGQNPNATFGDVSKIVASMWDSLGEEQKQAYKRKTEAAKKEYLKALAAYRASLVSKTYSDPVENKSVQSSQPSSHMMGPNAPLYSVPPQPSSPYLGPSPFPLSDLQSYAAGAPRHGLPRSAMLPSLSASPPASFQISPPLHQQLSLHQGSLLNQPIRMQQVQSQPIISHQMGLQAPLHSPPPGQQGFSHLQSEYQKSVGGSQSPGAPNPAGQNPDWDSEYCNRECGGNHCSGSMIGRDKPLYLT</sequence>
<organism evidence="7 8">
    <name type="scientific">Cyprinus carpio</name>
    <name type="common">Common carp</name>
    <dbReference type="NCBI Taxonomy" id="7962"/>
    <lineage>
        <taxon>Eukaryota</taxon>
        <taxon>Metazoa</taxon>
        <taxon>Chordata</taxon>
        <taxon>Craniata</taxon>
        <taxon>Vertebrata</taxon>
        <taxon>Euteleostomi</taxon>
        <taxon>Actinopterygii</taxon>
        <taxon>Neopterygii</taxon>
        <taxon>Teleostei</taxon>
        <taxon>Ostariophysi</taxon>
        <taxon>Cypriniformes</taxon>
        <taxon>Cyprinidae</taxon>
        <taxon>Cyprininae</taxon>
        <taxon>Cyprinus</taxon>
    </lineage>
</organism>
<dbReference type="PROSITE" id="PS51257">
    <property type="entry name" value="PROKAR_LIPOPROTEIN"/>
    <property type="match status" value="1"/>
</dbReference>
<feature type="compositionally biased region" description="Pro residues" evidence="5">
    <location>
        <begin position="305"/>
        <end position="320"/>
    </location>
</feature>
<evidence type="ECO:0000313" key="7">
    <source>
        <dbReference type="Ensembl" id="ENSCCRP00010046365.1"/>
    </source>
</evidence>
<feature type="region of interest" description="Disordered" evidence="5">
    <location>
        <begin position="393"/>
        <end position="442"/>
    </location>
</feature>
<evidence type="ECO:0000256" key="2">
    <source>
        <dbReference type="ARBA" id="ARBA00023125"/>
    </source>
</evidence>
<feature type="DNA-binding region" description="HMG box" evidence="4">
    <location>
        <begin position="202"/>
        <end position="270"/>
    </location>
</feature>
<reference evidence="7" key="2">
    <citation type="submission" date="2025-09" db="UniProtKB">
        <authorList>
            <consortium name="Ensembl"/>
        </authorList>
    </citation>
    <scope>IDENTIFICATION</scope>
</reference>
<keyword evidence="8" id="KW-1185">Reference proteome</keyword>
<dbReference type="SMART" id="SM00398">
    <property type="entry name" value="HMG"/>
    <property type="match status" value="1"/>
</dbReference>
<dbReference type="CDD" id="cd21995">
    <property type="entry name" value="HMG-box_TOX-like"/>
    <property type="match status" value="1"/>
</dbReference>
<evidence type="ECO:0000259" key="6">
    <source>
        <dbReference type="PROSITE" id="PS50118"/>
    </source>
</evidence>
<dbReference type="PANTHER" id="PTHR45781">
    <property type="entry name" value="AGAP000281-PA"/>
    <property type="match status" value="1"/>
</dbReference>
<proteinExistence type="predicted"/>
<feature type="compositionally biased region" description="Polar residues" evidence="5">
    <location>
        <begin position="405"/>
        <end position="425"/>
    </location>
</feature>
<dbReference type="Gene3D" id="1.10.30.10">
    <property type="entry name" value="High mobility group box domain"/>
    <property type="match status" value="1"/>
</dbReference>
<feature type="compositionally biased region" description="Polar residues" evidence="5">
    <location>
        <begin position="285"/>
        <end position="294"/>
    </location>
</feature>
<dbReference type="InterPro" id="IPR036910">
    <property type="entry name" value="HMG_box_dom_sf"/>
</dbReference>
<evidence type="ECO:0000256" key="4">
    <source>
        <dbReference type="PROSITE-ProRule" id="PRU00267"/>
    </source>
</evidence>
<dbReference type="InterPro" id="IPR051365">
    <property type="entry name" value="TOX_HMG-box_domain"/>
</dbReference>
<keyword evidence="3 4" id="KW-0539">Nucleus</keyword>
<evidence type="ECO:0000256" key="5">
    <source>
        <dbReference type="SAM" id="MobiDB-lite"/>
    </source>
</evidence>
<dbReference type="PANTHER" id="PTHR45781:SF5">
    <property type="entry name" value="TOX HIGH MOBILITY GROUP BOX FAMILY MEMBER 2"/>
    <property type="match status" value="1"/>
</dbReference>
<feature type="compositionally biased region" description="Basic residues" evidence="5">
    <location>
        <begin position="186"/>
        <end position="197"/>
    </location>
</feature>
<dbReference type="Proteomes" id="UP000694427">
    <property type="component" value="Unplaced"/>
</dbReference>
<dbReference type="PRINTS" id="PR00886">
    <property type="entry name" value="HIGHMOBLTY12"/>
</dbReference>
<dbReference type="FunFam" id="1.10.30.10:FF:000005">
    <property type="entry name" value="TOX high mobility group box family member 3"/>
    <property type="match status" value="1"/>
</dbReference>
<feature type="domain" description="HMG box" evidence="6">
    <location>
        <begin position="202"/>
        <end position="270"/>
    </location>
</feature>
<reference evidence="7" key="1">
    <citation type="submission" date="2025-08" db="UniProtKB">
        <authorList>
            <consortium name="Ensembl"/>
        </authorList>
    </citation>
    <scope>IDENTIFICATION</scope>
</reference>
<dbReference type="AlphaFoldDB" id="A0A8C1QK41"/>
<feature type="region of interest" description="Disordered" evidence="5">
    <location>
        <begin position="279"/>
        <end position="320"/>
    </location>
</feature>
<protein>
    <submittedName>
        <fullName evidence="7">TOX high mobility group box family member 2</fullName>
    </submittedName>
</protein>
<comment type="subcellular location">
    <subcellularLocation>
        <location evidence="1">Nucleus</location>
    </subcellularLocation>
</comment>
<dbReference type="InterPro" id="IPR009071">
    <property type="entry name" value="HMG_box_dom"/>
</dbReference>
<dbReference type="GO" id="GO:0031490">
    <property type="term" value="F:chromatin DNA binding"/>
    <property type="evidence" value="ECO:0007669"/>
    <property type="project" value="TreeGrafter"/>
</dbReference>
<keyword evidence="2 4" id="KW-0238">DNA-binding</keyword>
<evidence type="ECO:0000256" key="1">
    <source>
        <dbReference type="ARBA" id="ARBA00004123"/>
    </source>
</evidence>
<dbReference type="GO" id="GO:0006357">
    <property type="term" value="P:regulation of transcription by RNA polymerase II"/>
    <property type="evidence" value="ECO:0007669"/>
    <property type="project" value="TreeGrafter"/>
</dbReference>
<feature type="compositionally biased region" description="Gly residues" evidence="5">
    <location>
        <begin position="90"/>
        <end position="101"/>
    </location>
</feature>
<feature type="compositionally biased region" description="Pro residues" evidence="5">
    <location>
        <begin position="110"/>
        <end position="120"/>
    </location>
</feature>
<dbReference type="PROSITE" id="PS50118">
    <property type="entry name" value="HMG_BOX_2"/>
    <property type="match status" value="1"/>
</dbReference>
<evidence type="ECO:0000313" key="8">
    <source>
        <dbReference type="Proteomes" id="UP000694427"/>
    </source>
</evidence>
<evidence type="ECO:0000256" key="3">
    <source>
        <dbReference type="ARBA" id="ARBA00023242"/>
    </source>
</evidence>
<name>A0A8C1QK41_CYPCA</name>
<dbReference type="Pfam" id="PF00505">
    <property type="entry name" value="HMG_box"/>
    <property type="match status" value="1"/>
</dbReference>
<dbReference type="SUPFAM" id="SSF47095">
    <property type="entry name" value="HMG-box"/>
    <property type="match status" value="1"/>
</dbReference>
<feature type="region of interest" description="Disordered" evidence="5">
    <location>
        <begin position="169"/>
        <end position="204"/>
    </location>
</feature>